<evidence type="ECO:0000256" key="3">
    <source>
        <dbReference type="ARBA" id="ARBA00038502"/>
    </source>
</evidence>
<dbReference type="GO" id="GO:0008999">
    <property type="term" value="F:protein-N-terminal-alanine acetyltransferase activity"/>
    <property type="evidence" value="ECO:0007669"/>
    <property type="project" value="TreeGrafter"/>
</dbReference>
<accession>A0A2L0UJN1</accession>
<proteinExistence type="inferred from homology"/>
<dbReference type="EMBL" id="CP024915">
    <property type="protein sequence ID" value="AUZ89435.1"/>
    <property type="molecule type" value="Genomic_DNA"/>
</dbReference>
<dbReference type="Proteomes" id="UP000239187">
    <property type="component" value="Chromosome"/>
</dbReference>
<protein>
    <submittedName>
        <fullName evidence="5">GNAT family N-acetyltransferase</fullName>
    </submittedName>
</protein>
<dbReference type="Gene3D" id="3.40.630.30">
    <property type="match status" value="1"/>
</dbReference>
<organism evidence="5 6">
    <name type="scientific">Arthrobacter agilis</name>
    <dbReference type="NCBI Taxonomy" id="37921"/>
    <lineage>
        <taxon>Bacteria</taxon>
        <taxon>Bacillati</taxon>
        <taxon>Actinomycetota</taxon>
        <taxon>Actinomycetes</taxon>
        <taxon>Micrococcales</taxon>
        <taxon>Micrococcaceae</taxon>
        <taxon>Arthrobacter</taxon>
    </lineage>
</organism>
<dbReference type="SUPFAM" id="SSF55729">
    <property type="entry name" value="Acyl-CoA N-acyltransferases (Nat)"/>
    <property type="match status" value="1"/>
</dbReference>
<dbReference type="InterPro" id="IPR000182">
    <property type="entry name" value="GNAT_dom"/>
</dbReference>
<dbReference type="GO" id="GO:0005737">
    <property type="term" value="C:cytoplasm"/>
    <property type="evidence" value="ECO:0007669"/>
    <property type="project" value="TreeGrafter"/>
</dbReference>
<evidence type="ECO:0000259" key="4">
    <source>
        <dbReference type="PROSITE" id="PS51186"/>
    </source>
</evidence>
<keyword evidence="1 5" id="KW-0808">Transferase</keyword>
<dbReference type="PROSITE" id="PS51186">
    <property type="entry name" value="GNAT"/>
    <property type="match status" value="1"/>
</dbReference>
<dbReference type="Pfam" id="PF13302">
    <property type="entry name" value="Acetyltransf_3"/>
    <property type="match status" value="1"/>
</dbReference>
<reference evidence="5 6" key="1">
    <citation type="submission" date="2017-11" db="EMBL/GenBank/DDBJ databases">
        <title>Draft genome of Arthrobacter agilis strain UMCV2, a plant growth-promoting rhizobacterium and biocontrol capacity of phytopathogenic fungi.</title>
        <authorList>
            <person name="Martinez-Camara R."/>
            <person name="Santoyo G."/>
            <person name="Moreno-Hagelsieb G."/>
            <person name="Valencia-Cantero E."/>
        </authorList>
    </citation>
    <scope>NUCLEOTIDE SEQUENCE [LARGE SCALE GENOMIC DNA]</scope>
    <source>
        <strain evidence="5 6">UMCV2</strain>
    </source>
</reference>
<comment type="similarity">
    <text evidence="3">Belongs to the acetyltransferase family. RimJ subfamily.</text>
</comment>
<name>A0A2L0UJN1_9MICC</name>
<feature type="domain" description="N-acetyltransferase" evidence="4">
    <location>
        <begin position="1"/>
        <end position="167"/>
    </location>
</feature>
<dbReference type="PANTHER" id="PTHR43792">
    <property type="entry name" value="GNAT FAMILY, PUTATIVE (AFU_ORTHOLOGUE AFUA_3G00765)-RELATED-RELATED"/>
    <property type="match status" value="1"/>
</dbReference>
<evidence type="ECO:0000256" key="2">
    <source>
        <dbReference type="ARBA" id="ARBA00023315"/>
    </source>
</evidence>
<dbReference type="AlphaFoldDB" id="A0A2L0UJN1"/>
<sequence>MRLLEPSDAEALARAYRQNREQLEPWEPLRDDAFFTEEGQTERIAGMLGGLAAGTDVPWVLTAGDGIAGTITLSGIVRGPFLNAHVGYWVDRRLQGRGLCSAALGEVLRYARDTLGLHRVQASVLPHNAPSIAVLEKAAFTVIGLAPSYLCIAGDWQDHTLYQRLLY</sequence>
<dbReference type="PANTHER" id="PTHR43792:SF8">
    <property type="entry name" value="[RIBOSOMAL PROTEIN US5]-ALANINE N-ACETYLTRANSFERASE"/>
    <property type="match status" value="1"/>
</dbReference>
<dbReference type="InterPro" id="IPR051531">
    <property type="entry name" value="N-acetyltransferase"/>
</dbReference>
<evidence type="ECO:0000313" key="6">
    <source>
        <dbReference type="Proteomes" id="UP000239187"/>
    </source>
</evidence>
<evidence type="ECO:0000313" key="5">
    <source>
        <dbReference type="EMBL" id="AUZ89435.1"/>
    </source>
</evidence>
<gene>
    <name evidence="5" type="ORF">CVO76_14000</name>
</gene>
<keyword evidence="2" id="KW-0012">Acyltransferase</keyword>
<dbReference type="InterPro" id="IPR016181">
    <property type="entry name" value="Acyl_CoA_acyltransferase"/>
</dbReference>
<evidence type="ECO:0000256" key="1">
    <source>
        <dbReference type="ARBA" id="ARBA00022679"/>
    </source>
</evidence>